<keyword evidence="4" id="KW-0863">Zinc-finger</keyword>
<proteinExistence type="predicted"/>
<dbReference type="PANTHER" id="PTHR43096">
    <property type="entry name" value="DNAJ HOMOLOG 1, MITOCHONDRIAL-RELATED"/>
    <property type="match status" value="1"/>
</dbReference>
<gene>
    <name evidence="8" type="ORF">H9912_11955</name>
</gene>
<reference evidence="8" key="2">
    <citation type="submission" date="2021-04" db="EMBL/GenBank/DDBJ databases">
        <authorList>
            <person name="Gilroy R."/>
        </authorList>
    </citation>
    <scope>NUCLEOTIDE SEQUENCE</scope>
    <source>
        <strain evidence="8">ChiHjej8B7-25341</strain>
    </source>
</reference>
<reference evidence="8" key="1">
    <citation type="journal article" date="2021" name="PeerJ">
        <title>Extensive microbial diversity within the chicken gut microbiome revealed by metagenomics and culture.</title>
        <authorList>
            <person name="Gilroy R."/>
            <person name="Ravi A."/>
            <person name="Getino M."/>
            <person name="Pursley I."/>
            <person name="Horton D.L."/>
            <person name="Alikhan N.F."/>
            <person name="Baker D."/>
            <person name="Gharbi K."/>
            <person name="Hall N."/>
            <person name="Watson M."/>
            <person name="Adriaenssens E.M."/>
            <person name="Foster-Nyarko E."/>
            <person name="Jarju S."/>
            <person name="Secka A."/>
            <person name="Antonio M."/>
            <person name="Oren A."/>
            <person name="Chaudhuri R.R."/>
            <person name="La Ragione R."/>
            <person name="Hildebrand F."/>
            <person name="Pallen M.J."/>
        </authorList>
    </citation>
    <scope>NUCLEOTIDE SEQUENCE</scope>
    <source>
        <strain evidence="8">ChiHjej8B7-25341</strain>
    </source>
</reference>
<evidence type="ECO:0000256" key="5">
    <source>
        <dbReference type="ARBA" id="ARBA00022833"/>
    </source>
</evidence>
<dbReference type="GO" id="GO:0006260">
    <property type="term" value="P:DNA replication"/>
    <property type="evidence" value="ECO:0007669"/>
    <property type="project" value="UniProtKB-KW"/>
</dbReference>
<dbReference type="GO" id="GO:0051082">
    <property type="term" value="F:unfolded protein binding"/>
    <property type="evidence" value="ECO:0007669"/>
    <property type="project" value="InterPro"/>
</dbReference>
<dbReference type="EMBL" id="DWUW01000341">
    <property type="protein sequence ID" value="HJD32634.1"/>
    <property type="molecule type" value="Genomic_DNA"/>
</dbReference>
<dbReference type="InterPro" id="IPR036869">
    <property type="entry name" value="J_dom_sf"/>
</dbReference>
<evidence type="ECO:0000256" key="4">
    <source>
        <dbReference type="ARBA" id="ARBA00022771"/>
    </source>
</evidence>
<dbReference type="GO" id="GO:0008270">
    <property type="term" value="F:zinc ion binding"/>
    <property type="evidence" value="ECO:0007669"/>
    <property type="project" value="UniProtKB-KW"/>
</dbReference>
<keyword evidence="2" id="KW-0479">Metal-binding</keyword>
<protein>
    <submittedName>
        <fullName evidence="8">DnaJ domain-containing protein</fullName>
    </submittedName>
</protein>
<dbReference type="GO" id="GO:0005737">
    <property type="term" value="C:cytoplasm"/>
    <property type="evidence" value="ECO:0007669"/>
    <property type="project" value="TreeGrafter"/>
</dbReference>
<evidence type="ECO:0000256" key="6">
    <source>
        <dbReference type="ARBA" id="ARBA00023186"/>
    </source>
</evidence>
<dbReference type="FunFam" id="2.60.260.20:FF:000005">
    <property type="entry name" value="Chaperone protein dnaJ 1, mitochondrial"/>
    <property type="match status" value="1"/>
</dbReference>
<keyword evidence="6" id="KW-0143">Chaperone</keyword>
<evidence type="ECO:0000256" key="2">
    <source>
        <dbReference type="ARBA" id="ARBA00022723"/>
    </source>
</evidence>
<dbReference type="AlphaFoldDB" id="A0A9D2R1P0"/>
<dbReference type="PROSITE" id="PS50076">
    <property type="entry name" value="DNAJ_2"/>
    <property type="match status" value="1"/>
</dbReference>
<dbReference type="CDD" id="cd06257">
    <property type="entry name" value="DnaJ"/>
    <property type="match status" value="1"/>
</dbReference>
<name>A0A9D2R1P0_9FIRM</name>
<keyword evidence="5" id="KW-0862">Zinc</keyword>
<keyword evidence="1" id="KW-0235">DNA replication</keyword>
<evidence type="ECO:0000256" key="1">
    <source>
        <dbReference type="ARBA" id="ARBA00022705"/>
    </source>
</evidence>
<evidence type="ECO:0000313" key="9">
    <source>
        <dbReference type="Proteomes" id="UP000823851"/>
    </source>
</evidence>
<dbReference type="SUPFAM" id="SSF49493">
    <property type="entry name" value="HSP40/DnaJ peptide-binding domain"/>
    <property type="match status" value="2"/>
</dbReference>
<dbReference type="SMART" id="SM00271">
    <property type="entry name" value="DnaJ"/>
    <property type="match status" value="1"/>
</dbReference>
<dbReference type="PANTHER" id="PTHR43096:SF52">
    <property type="entry name" value="DNAJ HOMOLOG 1, MITOCHONDRIAL-RELATED"/>
    <property type="match status" value="1"/>
</dbReference>
<dbReference type="Gene3D" id="1.10.287.110">
    <property type="entry name" value="DnaJ domain"/>
    <property type="match status" value="1"/>
</dbReference>
<evidence type="ECO:0000313" key="8">
    <source>
        <dbReference type="EMBL" id="HJD32634.1"/>
    </source>
</evidence>
<dbReference type="GO" id="GO:0042026">
    <property type="term" value="P:protein refolding"/>
    <property type="evidence" value="ECO:0007669"/>
    <property type="project" value="TreeGrafter"/>
</dbReference>
<dbReference type="Gene3D" id="2.60.260.20">
    <property type="entry name" value="Urease metallochaperone UreE, N-terminal domain"/>
    <property type="match status" value="2"/>
</dbReference>
<dbReference type="InterPro" id="IPR008971">
    <property type="entry name" value="HSP40/DnaJ_pept-bd"/>
</dbReference>
<evidence type="ECO:0000259" key="7">
    <source>
        <dbReference type="PROSITE" id="PS50076"/>
    </source>
</evidence>
<dbReference type="InterPro" id="IPR001623">
    <property type="entry name" value="DnaJ_domain"/>
</dbReference>
<dbReference type="Proteomes" id="UP000823851">
    <property type="component" value="Unassembled WGS sequence"/>
</dbReference>
<dbReference type="Pfam" id="PF01556">
    <property type="entry name" value="DnaJ_C"/>
    <property type="match status" value="1"/>
</dbReference>
<comment type="caution">
    <text evidence="8">The sequence shown here is derived from an EMBL/GenBank/DDBJ whole genome shotgun (WGS) entry which is preliminary data.</text>
</comment>
<keyword evidence="3" id="KW-0677">Repeat</keyword>
<dbReference type="InterPro" id="IPR002939">
    <property type="entry name" value="DnaJ_C"/>
</dbReference>
<dbReference type="CDD" id="cd10747">
    <property type="entry name" value="DnaJ_C"/>
    <property type="match status" value="1"/>
</dbReference>
<evidence type="ECO:0000256" key="3">
    <source>
        <dbReference type="ARBA" id="ARBA00022737"/>
    </source>
</evidence>
<dbReference type="PRINTS" id="PR00625">
    <property type="entry name" value="JDOMAIN"/>
</dbReference>
<accession>A0A9D2R1P0</accession>
<dbReference type="SUPFAM" id="SSF46565">
    <property type="entry name" value="Chaperone J-domain"/>
    <property type="match status" value="1"/>
</dbReference>
<dbReference type="Pfam" id="PF00226">
    <property type="entry name" value="DnaJ"/>
    <property type="match status" value="1"/>
</dbReference>
<feature type="domain" description="J" evidence="7">
    <location>
        <begin position="6"/>
        <end position="71"/>
    </location>
</feature>
<sequence>MAAKRDYYEVLGVDRNADSAAIKKAYRKLAKKYHPDTNAGDPHAEQMFKEASEAYEVLSDPEKKKLYDRFGHAAFDGSAQGGWGSADGAGGFHGFEGFGGFGSGGGFGTNGGFGGTDGNGGYREFHFEGGNMDDLFGDLFGDMFRGKSGGFSGFSGQDGQYRDFHDGFSGGMKRGADLRAQVTISFDEAAFGCDKVIRLQGEDGRVQSLQVHIPAGIESGKSIRLKGKGAPGAGGAQAGDLLLQVTVAEKPGFERKGMDVYTTVSVPFTTAVFGGEVRVPTISGSVICKIREGTQSGSRIRLRGKGIVSMADPNVHGDEYVTVQIQVPTNLSREARQKLKEFEELCGSQAAGRRNRSPAA</sequence>
<dbReference type="PROSITE" id="PS00636">
    <property type="entry name" value="DNAJ_1"/>
    <property type="match status" value="1"/>
</dbReference>
<organism evidence="8 9">
    <name type="scientific">Candidatus Eisenbergiella stercorigallinarum</name>
    <dbReference type="NCBI Taxonomy" id="2838557"/>
    <lineage>
        <taxon>Bacteria</taxon>
        <taxon>Bacillati</taxon>
        <taxon>Bacillota</taxon>
        <taxon>Clostridia</taxon>
        <taxon>Lachnospirales</taxon>
        <taxon>Lachnospiraceae</taxon>
        <taxon>Eisenbergiella</taxon>
    </lineage>
</organism>
<dbReference type="InterPro" id="IPR018253">
    <property type="entry name" value="DnaJ_domain_CS"/>
</dbReference>